<dbReference type="AlphaFoldDB" id="S4PT51"/>
<dbReference type="EMBL" id="GAIX01012648">
    <property type="protein sequence ID" value="JAA79912.1"/>
    <property type="molecule type" value="Transcribed_RNA"/>
</dbReference>
<accession>S4PT51</accession>
<protein>
    <submittedName>
        <fullName evidence="1">Uncharacterized protein</fullName>
    </submittedName>
</protein>
<reference evidence="1" key="2">
    <citation type="submission" date="2013-05" db="EMBL/GenBank/DDBJ databases">
        <authorList>
            <person name="Carter J.-M."/>
            <person name="Baker S.C."/>
            <person name="Pink R."/>
            <person name="Carter D.R.F."/>
            <person name="Collins A."/>
            <person name="Tomlin J."/>
            <person name="Gibbs M."/>
            <person name="Breuker C.J."/>
        </authorList>
    </citation>
    <scope>NUCLEOTIDE SEQUENCE</scope>
    <source>
        <tissue evidence="1">Ovary</tissue>
    </source>
</reference>
<proteinExistence type="predicted"/>
<reference evidence="1" key="1">
    <citation type="journal article" date="2013" name="BMC Genomics">
        <title>Unscrambling butterfly oogenesis.</title>
        <authorList>
            <person name="Carter J.M."/>
            <person name="Baker S.C."/>
            <person name="Pink R."/>
            <person name="Carter D.R."/>
            <person name="Collins A."/>
            <person name="Tomlin J."/>
            <person name="Gibbs M."/>
            <person name="Breuker C.J."/>
        </authorList>
    </citation>
    <scope>NUCLEOTIDE SEQUENCE</scope>
    <source>
        <tissue evidence="1">Ovary</tissue>
    </source>
</reference>
<sequence>MLIDFIFTQHSLAQRKHTWSLIIFGSIKIIKNKICNLVPGHNRMFPSLTIGSLLLRENPAFLLDQFVIN</sequence>
<organism evidence="1">
    <name type="scientific">Pararge aegeria</name>
    <name type="common">speckled wood butterfly</name>
    <dbReference type="NCBI Taxonomy" id="116150"/>
    <lineage>
        <taxon>Eukaryota</taxon>
        <taxon>Metazoa</taxon>
        <taxon>Ecdysozoa</taxon>
        <taxon>Arthropoda</taxon>
        <taxon>Hexapoda</taxon>
        <taxon>Insecta</taxon>
        <taxon>Pterygota</taxon>
        <taxon>Neoptera</taxon>
        <taxon>Endopterygota</taxon>
        <taxon>Lepidoptera</taxon>
        <taxon>Glossata</taxon>
        <taxon>Ditrysia</taxon>
        <taxon>Papilionoidea</taxon>
        <taxon>Nymphalidae</taxon>
        <taxon>Satyrinae</taxon>
        <taxon>Satyrini</taxon>
        <taxon>Parargina</taxon>
        <taxon>Pararge</taxon>
    </lineage>
</organism>
<name>S4PT51_9NEOP</name>
<evidence type="ECO:0000313" key="1">
    <source>
        <dbReference type="EMBL" id="JAA79912.1"/>
    </source>
</evidence>